<sequence length="475" mass="53645">MKKTLVSIALSSVVFSGFSMAETQFHQPKVEIVNGVVSPKSAEKIFQEMDYQRAVMLYHWAIPMVGTHGWERANRIGNIEKYQFGSYTGYENLTGILTPNQVVDYLISFPVLDEPLVWEVPAGFNAGMVMDYAQQTQQQVGSVGPNRGEAEKILLIGPGIEVPENTQGYDVVHVPTRVAFLGTRNMVQDPKDHAEFNENIKLYPYGQKEKAKQLIPVLAEDTEDGRAHLQRHPRGIEFWQALNEIVQREEPQERDILFLDMLKHLGIEKGKPFEPTKAQQALLVAAEEQGFVNASVNSYSSRLKGFKFWEESNWYLPLTVDPTNQHHDLDGKASWYWEAISSAPAMVTTTPGVGSTYLGIYSDENGHGFDGCETYSLDVPDGIPAKQFWTMTLYNNETRALLLNETMNAELGSLSNLVMNEDGSATLTFSPEQNGAENWIQTNCGEDWFAWFRLYQPEQAYFDKDFFLPNVKKAL</sequence>
<dbReference type="Gene3D" id="2.60.40.1610">
    <property type="entry name" value="Domain of unknown function DUF1254"/>
    <property type="match status" value="1"/>
</dbReference>
<dbReference type="Gene3D" id="1.10.3360.10">
    <property type="entry name" value="VPA0735-like domain"/>
    <property type="match status" value="1"/>
</dbReference>
<keyword evidence="1" id="KW-0732">Signal</keyword>
<gene>
    <name evidence="4" type="ORF">ELS82_01640</name>
</gene>
<evidence type="ECO:0000313" key="4">
    <source>
        <dbReference type="EMBL" id="TFH93136.1"/>
    </source>
</evidence>
<comment type="caution">
    <text evidence="4">The sequence shown here is derived from an EMBL/GenBank/DDBJ whole genome shotgun (WGS) entry which is preliminary data.</text>
</comment>
<keyword evidence="5" id="KW-1185">Reference proteome</keyword>
<dbReference type="PANTHER" id="PTHR36509">
    <property type="entry name" value="BLL3101 PROTEIN"/>
    <property type="match status" value="1"/>
</dbReference>
<feature type="chain" id="PRO_5021468994" evidence="1">
    <location>
        <begin position="22"/>
        <end position="475"/>
    </location>
</feature>
<dbReference type="Pfam" id="PF06863">
    <property type="entry name" value="DUF1254"/>
    <property type="match status" value="1"/>
</dbReference>
<dbReference type="Pfam" id="PF06742">
    <property type="entry name" value="DUF1214"/>
    <property type="match status" value="1"/>
</dbReference>
<protein>
    <submittedName>
        <fullName evidence="4">DUF1254 domain-containing protein</fullName>
    </submittedName>
</protein>
<dbReference type="InterPro" id="IPR010621">
    <property type="entry name" value="DUF1214"/>
</dbReference>
<feature type="domain" description="DUF1214" evidence="2">
    <location>
        <begin position="356"/>
        <end position="459"/>
    </location>
</feature>
<reference evidence="4 5" key="1">
    <citation type="submission" date="2019-01" db="EMBL/GenBank/DDBJ databases">
        <title>Vibrio BEI176 sp. nov, a marine bacterium isolated from China: eastern marignal seas.</title>
        <authorList>
            <person name="Li B."/>
        </authorList>
    </citation>
    <scope>NUCLEOTIDE SEQUENCE [LARGE SCALE GENOMIC DNA]</scope>
    <source>
        <strain evidence="4 5">BEI176</strain>
    </source>
</reference>
<feature type="signal peptide" evidence="1">
    <location>
        <begin position="1"/>
        <end position="21"/>
    </location>
</feature>
<dbReference type="EMBL" id="SATR01000002">
    <property type="protein sequence ID" value="TFH93136.1"/>
    <property type="molecule type" value="Genomic_DNA"/>
</dbReference>
<dbReference type="InterPro" id="IPR037049">
    <property type="entry name" value="DUF1214_C_sf"/>
</dbReference>
<evidence type="ECO:0000256" key="1">
    <source>
        <dbReference type="SAM" id="SignalP"/>
    </source>
</evidence>
<dbReference type="InterPro" id="IPR037050">
    <property type="entry name" value="DUF1254_sf"/>
</dbReference>
<evidence type="ECO:0000259" key="2">
    <source>
        <dbReference type="Pfam" id="PF06742"/>
    </source>
</evidence>
<dbReference type="PANTHER" id="PTHR36509:SF3">
    <property type="entry name" value="SIGNAL PEPTIDE PROTEIN"/>
    <property type="match status" value="1"/>
</dbReference>
<dbReference type="OrthoDB" id="272779at2"/>
<dbReference type="Proteomes" id="UP000297753">
    <property type="component" value="Unassembled WGS sequence"/>
</dbReference>
<organism evidence="4 5">
    <name type="scientific">Vibrio ouci</name>
    <dbReference type="NCBI Taxonomy" id="2499078"/>
    <lineage>
        <taxon>Bacteria</taxon>
        <taxon>Pseudomonadati</taxon>
        <taxon>Pseudomonadota</taxon>
        <taxon>Gammaproteobacteria</taxon>
        <taxon>Vibrionales</taxon>
        <taxon>Vibrionaceae</taxon>
        <taxon>Vibrio</taxon>
    </lineage>
</organism>
<dbReference type="RefSeq" id="WP_134833924.1">
    <property type="nucleotide sequence ID" value="NZ_SATR01000002.1"/>
</dbReference>
<dbReference type="SUPFAM" id="SSF160935">
    <property type="entry name" value="VPA0735-like"/>
    <property type="match status" value="1"/>
</dbReference>
<proteinExistence type="predicted"/>
<evidence type="ECO:0000313" key="5">
    <source>
        <dbReference type="Proteomes" id="UP000297753"/>
    </source>
</evidence>
<evidence type="ECO:0000259" key="3">
    <source>
        <dbReference type="Pfam" id="PF06863"/>
    </source>
</evidence>
<dbReference type="AlphaFoldDB" id="A0A4Y8WKD3"/>
<accession>A0A4Y8WKD3</accession>
<name>A0A4Y8WKD3_9VIBR</name>
<feature type="domain" description="DUF1254" evidence="3">
    <location>
        <begin position="92"/>
        <end position="198"/>
    </location>
</feature>
<dbReference type="InterPro" id="IPR010679">
    <property type="entry name" value="DUF1254"/>
</dbReference>
<dbReference type="Gene3D" id="2.60.120.600">
    <property type="entry name" value="Domain of unknown function DUF1214, C-terminal domain"/>
    <property type="match status" value="1"/>
</dbReference>